<dbReference type="InParanoid" id="F0ZV14"/>
<dbReference type="RefSeq" id="XP_003291263.1">
    <property type="nucleotide sequence ID" value="XM_003291215.1"/>
</dbReference>
<proteinExistence type="predicted"/>
<evidence type="ECO:0000256" key="1">
    <source>
        <dbReference type="SAM" id="MobiDB-lite"/>
    </source>
</evidence>
<dbReference type="EMBL" id="GL871205">
    <property type="protein sequence ID" value="EGC32227.1"/>
    <property type="molecule type" value="Genomic_DNA"/>
</dbReference>
<dbReference type="VEuPathDB" id="AmoebaDB:DICPUDRAFT_81936"/>
<feature type="region of interest" description="Disordered" evidence="1">
    <location>
        <begin position="96"/>
        <end position="121"/>
    </location>
</feature>
<evidence type="ECO:0000313" key="2">
    <source>
        <dbReference type="EMBL" id="EGC32227.1"/>
    </source>
</evidence>
<evidence type="ECO:0000313" key="3">
    <source>
        <dbReference type="Proteomes" id="UP000001064"/>
    </source>
</evidence>
<dbReference type="Proteomes" id="UP000001064">
    <property type="component" value="Unassembled WGS sequence"/>
</dbReference>
<name>F0ZV14_DICPU</name>
<dbReference type="AlphaFoldDB" id="F0ZV14"/>
<organism evidence="2 3">
    <name type="scientific">Dictyostelium purpureum</name>
    <name type="common">Slime mold</name>
    <dbReference type="NCBI Taxonomy" id="5786"/>
    <lineage>
        <taxon>Eukaryota</taxon>
        <taxon>Amoebozoa</taxon>
        <taxon>Evosea</taxon>
        <taxon>Eumycetozoa</taxon>
        <taxon>Dictyostelia</taxon>
        <taxon>Dictyosteliales</taxon>
        <taxon>Dictyosteliaceae</taxon>
        <taxon>Dictyostelium</taxon>
    </lineage>
</organism>
<protein>
    <submittedName>
        <fullName evidence="2">Expressed protein</fullName>
    </submittedName>
</protein>
<dbReference type="KEGG" id="dpp:DICPUDRAFT_81936"/>
<gene>
    <name evidence="2" type="ORF">DICPUDRAFT_81936</name>
</gene>
<keyword evidence="3" id="KW-1185">Reference proteome</keyword>
<dbReference type="GeneID" id="10507443"/>
<reference evidence="3" key="1">
    <citation type="journal article" date="2011" name="Genome Biol.">
        <title>Comparative genomics of the social amoebae Dictyostelium discoideum and Dictyostelium purpureum.</title>
        <authorList>
            <consortium name="US DOE Joint Genome Institute (JGI-PGF)"/>
            <person name="Sucgang R."/>
            <person name="Kuo A."/>
            <person name="Tian X."/>
            <person name="Salerno W."/>
            <person name="Parikh A."/>
            <person name="Feasley C.L."/>
            <person name="Dalin E."/>
            <person name="Tu H."/>
            <person name="Huang E."/>
            <person name="Barry K."/>
            <person name="Lindquist E."/>
            <person name="Shapiro H."/>
            <person name="Bruce D."/>
            <person name="Schmutz J."/>
            <person name="Salamov A."/>
            <person name="Fey P."/>
            <person name="Gaudet P."/>
            <person name="Anjard C."/>
            <person name="Babu M.M."/>
            <person name="Basu S."/>
            <person name="Bushmanova Y."/>
            <person name="van der Wel H."/>
            <person name="Katoh-Kurasawa M."/>
            <person name="Dinh C."/>
            <person name="Coutinho P.M."/>
            <person name="Saito T."/>
            <person name="Elias M."/>
            <person name="Schaap P."/>
            <person name="Kay R.R."/>
            <person name="Henrissat B."/>
            <person name="Eichinger L."/>
            <person name="Rivero F."/>
            <person name="Putnam N.H."/>
            <person name="West C.M."/>
            <person name="Loomis W.F."/>
            <person name="Chisholm R.L."/>
            <person name="Shaulsky G."/>
            <person name="Strassmann J.E."/>
            <person name="Queller D.C."/>
            <person name="Kuspa A."/>
            <person name="Grigoriev I.V."/>
        </authorList>
    </citation>
    <scope>NUCLEOTIDE SEQUENCE [LARGE SCALE GENOMIC DNA]</scope>
    <source>
        <strain evidence="3">QSDP1</strain>
    </source>
</reference>
<sequence>MYKARIAKMEEQYKKKINSISLQMERRRKKKCEICKNKVMDLKKHYTSLKHTNNLNKIKEQYISSEGMESDDLEKKKDNSGCFDSSEFNTFDEIESDEEFENNEENENIEEEFEMEPDEENENIEDINEGLNLDDNDIILLNGKNHRK</sequence>
<accession>F0ZV14</accession>